<evidence type="ECO:0000256" key="4">
    <source>
        <dbReference type="ARBA" id="ARBA00023136"/>
    </source>
</evidence>
<proteinExistence type="predicted"/>
<dbReference type="Pfam" id="PF02466">
    <property type="entry name" value="Tim17"/>
    <property type="match status" value="1"/>
</dbReference>
<evidence type="ECO:0000256" key="1">
    <source>
        <dbReference type="ARBA" id="ARBA00004141"/>
    </source>
</evidence>
<gene>
    <name evidence="6" type="ORF">ISN44_As09g012550</name>
</gene>
<accession>A0A8T2AHB1</accession>
<dbReference type="AlphaFoldDB" id="A0A8T2AHB1"/>
<dbReference type="Proteomes" id="UP000694251">
    <property type="component" value="Chromosome 9"/>
</dbReference>
<evidence type="ECO:0000256" key="3">
    <source>
        <dbReference type="ARBA" id="ARBA00022989"/>
    </source>
</evidence>
<evidence type="ECO:0000256" key="5">
    <source>
        <dbReference type="SAM" id="MobiDB-lite"/>
    </source>
</evidence>
<evidence type="ECO:0000313" key="7">
    <source>
        <dbReference type="Proteomes" id="UP000694251"/>
    </source>
</evidence>
<name>A0A8T2AHB1_ARASU</name>
<dbReference type="EMBL" id="JAEFBJ010000009">
    <property type="protein sequence ID" value="KAG7572915.1"/>
    <property type="molecule type" value="Genomic_DNA"/>
</dbReference>
<dbReference type="InterPro" id="IPR045238">
    <property type="entry name" value="Tim23-like"/>
</dbReference>
<comment type="caution">
    <text evidence="6">The sequence shown here is derived from an EMBL/GenBank/DDBJ whole genome shotgun (WGS) entry which is preliminary data.</text>
</comment>
<protein>
    <submittedName>
        <fullName evidence="6">Uncharacterized protein</fullName>
    </submittedName>
</protein>
<dbReference type="GO" id="GO:0015171">
    <property type="term" value="F:amino acid transmembrane transporter activity"/>
    <property type="evidence" value="ECO:0007669"/>
    <property type="project" value="TreeGrafter"/>
</dbReference>
<keyword evidence="2" id="KW-0812">Transmembrane</keyword>
<keyword evidence="4" id="KW-0472">Membrane</keyword>
<keyword evidence="3" id="KW-1133">Transmembrane helix</keyword>
<feature type="compositionally biased region" description="Basic residues" evidence="5">
    <location>
        <begin position="59"/>
        <end position="72"/>
    </location>
</feature>
<dbReference type="GO" id="GO:0045037">
    <property type="term" value="P:protein import into chloroplast stroma"/>
    <property type="evidence" value="ECO:0007669"/>
    <property type="project" value="TreeGrafter"/>
</dbReference>
<comment type="subcellular location">
    <subcellularLocation>
        <location evidence="1">Membrane</location>
        <topology evidence="1">Multi-pass membrane protein</topology>
    </subcellularLocation>
</comment>
<dbReference type="PANTHER" id="PTHR15371:SF2">
    <property type="entry name" value="OUTER ENVELOPE PORE PROTEIN 16-1, CHLOROPLASTIC"/>
    <property type="match status" value="1"/>
</dbReference>
<feature type="region of interest" description="Disordered" evidence="5">
    <location>
        <begin position="50"/>
        <end position="78"/>
    </location>
</feature>
<evidence type="ECO:0000313" key="6">
    <source>
        <dbReference type="EMBL" id="KAG7572915.1"/>
    </source>
</evidence>
<evidence type="ECO:0000256" key="2">
    <source>
        <dbReference type="ARBA" id="ARBA00022692"/>
    </source>
</evidence>
<dbReference type="PANTHER" id="PTHR15371">
    <property type="entry name" value="TIM23"/>
    <property type="match status" value="1"/>
</dbReference>
<keyword evidence="7" id="KW-1185">Reference proteome</keyword>
<reference evidence="6 7" key="1">
    <citation type="submission" date="2020-12" db="EMBL/GenBank/DDBJ databases">
        <title>Concerted genomic and epigenomic changes stabilize Arabidopsis allopolyploids.</title>
        <authorList>
            <person name="Chen Z."/>
        </authorList>
    </citation>
    <scope>NUCLEOTIDE SEQUENCE [LARGE SCALE GENOMIC DNA]</scope>
    <source>
        <strain evidence="6">As9502</strain>
        <tissue evidence="6">Leaf</tissue>
    </source>
</reference>
<sequence length="219" mass="23856">MSSFNELIAQYIISSWVLVNLFSTVEPKFKISTVKATLYPKKIVETVTETRSKREKYPKTKNKGRRKKKKKMPSNTFSGTVSTPKLSVAVDMGNPFLNLTVDAFLKIGAVGITKSLAEDTYKAIDKGSLSKSTLEHALKKLCKEGVYWGAAGGVYIGTEYGIERIRGSRDWKNAMLAGAATGAVLSAVGKKGKDTIVIDAILGGALATASQFVNNHYFY</sequence>
<dbReference type="OrthoDB" id="75343at2759"/>
<dbReference type="GO" id="GO:0009707">
    <property type="term" value="C:chloroplast outer membrane"/>
    <property type="evidence" value="ECO:0007669"/>
    <property type="project" value="TreeGrafter"/>
</dbReference>
<organism evidence="6 7">
    <name type="scientific">Arabidopsis suecica</name>
    <name type="common">Swedish thale-cress</name>
    <name type="synonym">Cardaminopsis suecica</name>
    <dbReference type="NCBI Taxonomy" id="45249"/>
    <lineage>
        <taxon>Eukaryota</taxon>
        <taxon>Viridiplantae</taxon>
        <taxon>Streptophyta</taxon>
        <taxon>Embryophyta</taxon>
        <taxon>Tracheophyta</taxon>
        <taxon>Spermatophyta</taxon>
        <taxon>Magnoliopsida</taxon>
        <taxon>eudicotyledons</taxon>
        <taxon>Gunneridae</taxon>
        <taxon>Pentapetalae</taxon>
        <taxon>rosids</taxon>
        <taxon>malvids</taxon>
        <taxon>Brassicales</taxon>
        <taxon>Brassicaceae</taxon>
        <taxon>Camelineae</taxon>
        <taxon>Arabidopsis</taxon>
    </lineage>
</organism>